<dbReference type="EMBL" id="CATNWA010015321">
    <property type="protein sequence ID" value="CAI9581904.1"/>
    <property type="molecule type" value="Genomic_DNA"/>
</dbReference>
<protein>
    <submittedName>
        <fullName evidence="1">Uncharacterized protein</fullName>
    </submittedName>
</protein>
<evidence type="ECO:0000313" key="2">
    <source>
        <dbReference type="Proteomes" id="UP001162483"/>
    </source>
</evidence>
<comment type="caution">
    <text evidence="1">The sequence shown here is derived from an EMBL/GenBank/DDBJ whole genome shotgun (WGS) entry which is preliminary data.</text>
</comment>
<reference evidence="1" key="1">
    <citation type="submission" date="2023-05" db="EMBL/GenBank/DDBJ databases">
        <authorList>
            <person name="Stuckert A."/>
        </authorList>
    </citation>
    <scope>NUCLEOTIDE SEQUENCE</scope>
</reference>
<feature type="non-terminal residue" evidence="1">
    <location>
        <position position="1"/>
    </location>
</feature>
<dbReference type="Proteomes" id="UP001162483">
    <property type="component" value="Unassembled WGS sequence"/>
</dbReference>
<proteinExistence type="predicted"/>
<name>A0ABN9EAT9_9NEOB</name>
<organism evidence="1 2">
    <name type="scientific">Staurois parvus</name>
    <dbReference type="NCBI Taxonomy" id="386267"/>
    <lineage>
        <taxon>Eukaryota</taxon>
        <taxon>Metazoa</taxon>
        <taxon>Chordata</taxon>
        <taxon>Craniata</taxon>
        <taxon>Vertebrata</taxon>
        <taxon>Euteleostomi</taxon>
        <taxon>Amphibia</taxon>
        <taxon>Batrachia</taxon>
        <taxon>Anura</taxon>
        <taxon>Neobatrachia</taxon>
        <taxon>Ranoidea</taxon>
        <taxon>Ranidae</taxon>
        <taxon>Staurois</taxon>
    </lineage>
</organism>
<evidence type="ECO:0000313" key="1">
    <source>
        <dbReference type="EMBL" id="CAI9581904.1"/>
    </source>
</evidence>
<keyword evidence="2" id="KW-1185">Reference proteome</keyword>
<accession>A0ABN9EAT9</accession>
<gene>
    <name evidence="1" type="ORF">SPARVUS_LOCUS9569112</name>
</gene>
<sequence>FFYTDCFYPIKAVKPIISQSFLQPLRNTLRAVIGHLVTWYKGVVKHCVADVKGLSLVQTLQLTSIGAQLYTFPKPACSKKASRWPISDHFGTSHPVPV</sequence>
<feature type="non-terminal residue" evidence="1">
    <location>
        <position position="98"/>
    </location>
</feature>